<name>A0A9D3X153_9SAUR</name>
<feature type="region of interest" description="Disordered" evidence="1">
    <location>
        <begin position="27"/>
        <end position="61"/>
    </location>
</feature>
<proteinExistence type="predicted"/>
<reference evidence="2" key="1">
    <citation type="submission" date="2021-09" db="EMBL/GenBank/DDBJ databases">
        <title>The genome of Mauremys mutica provides insights into the evolution of semi-aquatic lifestyle.</title>
        <authorList>
            <person name="Gong S."/>
            <person name="Gao Y."/>
        </authorList>
    </citation>
    <scope>NUCLEOTIDE SEQUENCE</scope>
    <source>
        <strain evidence="2">MM-2020</strain>
        <tissue evidence="2">Muscle</tissue>
    </source>
</reference>
<keyword evidence="3" id="KW-1185">Reference proteome</keyword>
<sequence length="213" mass="22704">MELGPTGAPQAALPSILEWAPRSLLSREGKPRRWTGTMGSVQPQQLLEKTGSQRRQESDPLAERAWRRLATTTIIFSAVAPPVETQEGKDGGSWGPGSPRGMVLWLPLCRRSCLDGPCRQERQREVAGGASSFLCRPLAPSTSCSSLAAGSSSNPAAAQGANNASRTHIFAHGILLGRDYFVHLLPVTEAAEGHIGGECHEELQPMLTGGRAC</sequence>
<evidence type="ECO:0000313" key="2">
    <source>
        <dbReference type="EMBL" id="KAH1170822.1"/>
    </source>
</evidence>
<evidence type="ECO:0000313" key="3">
    <source>
        <dbReference type="Proteomes" id="UP000827986"/>
    </source>
</evidence>
<dbReference type="Proteomes" id="UP000827986">
    <property type="component" value="Unassembled WGS sequence"/>
</dbReference>
<organism evidence="2 3">
    <name type="scientific">Mauremys mutica</name>
    <name type="common">yellowpond turtle</name>
    <dbReference type="NCBI Taxonomy" id="74926"/>
    <lineage>
        <taxon>Eukaryota</taxon>
        <taxon>Metazoa</taxon>
        <taxon>Chordata</taxon>
        <taxon>Craniata</taxon>
        <taxon>Vertebrata</taxon>
        <taxon>Euteleostomi</taxon>
        <taxon>Archelosauria</taxon>
        <taxon>Testudinata</taxon>
        <taxon>Testudines</taxon>
        <taxon>Cryptodira</taxon>
        <taxon>Durocryptodira</taxon>
        <taxon>Testudinoidea</taxon>
        <taxon>Geoemydidae</taxon>
        <taxon>Geoemydinae</taxon>
        <taxon>Mauremys</taxon>
    </lineage>
</organism>
<dbReference type="AlphaFoldDB" id="A0A9D3X153"/>
<accession>A0A9D3X153</accession>
<comment type="caution">
    <text evidence="2">The sequence shown here is derived from an EMBL/GenBank/DDBJ whole genome shotgun (WGS) entry which is preliminary data.</text>
</comment>
<gene>
    <name evidence="2" type="ORF">KIL84_006440</name>
</gene>
<feature type="compositionally biased region" description="Polar residues" evidence="1">
    <location>
        <begin position="37"/>
        <end position="47"/>
    </location>
</feature>
<protein>
    <submittedName>
        <fullName evidence="2">Uncharacterized protein</fullName>
    </submittedName>
</protein>
<evidence type="ECO:0000256" key="1">
    <source>
        <dbReference type="SAM" id="MobiDB-lite"/>
    </source>
</evidence>
<dbReference type="EMBL" id="JAHDVG010000483">
    <property type="protein sequence ID" value="KAH1170822.1"/>
    <property type="molecule type" value="Genomic_DNA"/>
</dbReference>